<proteinExistence type="inferred from homology"/>
<organism evidence="7 8">
    <name type="scientific">Paraburkholderia caballeronis</name>
    <dbReference type="NCBI Taxonomy" id="416943"/>
    <lineage>
        <taxon>Bacteria</taxon>
        <taxon>Pseudomonadati</taxon>
        <taxon>Pseudomonadota</taxon>
        <taxon>Betaproteobacteria</taxon>
        <taxon>Burkholderiales</taxon>
        <taxon>Burkholderiaceae</taxon>
        <taxon>Paraburkholderia</taxon>
    </lineage>
</organism>
<evidence type="ECO:0000256" key="2">
    <source>
        <dbReference type="ARBA" id="ARBA00008814"/>
    </source>
</evidence>
<dbReference type="Gene3D" id="3.40.50.1980">
    <property type="entry name" value="Nitrogenase molybdenum iron protein domain"/>
    <property type="match status" value="2"/>
</dbReference>
<dbReference type="GO" id="GO:1901678">
    <property type="term" value="P:iron coordination entity transport"/>
    <property type="evidence" value="ECO:0007669"/>
    <property type="project" value="UniProtKB-ARBA"/>
</dbReference>
<protein>
    <submittedName>
        <fullName evidence="7">Iron complex transport system substrate-binding protein</fullName>
    </submittedName>
</protein>
<dbReference type="PANTHER" id="PTHR30532:SF1">
    <property type="entry name" value="IRON(3+)-HYDROXAMATE-BINDING PROTEIN FHUD"/>
    <property type="match status" value="1"/>
</dbReference>
<feature type="domain" description="Fe/B12 periplasmic-binding" evidence="6">
    <location>
        <begin position="37"/>
        <end position="297"/>
    </location>
</feature>
<keyword evidence="5" id="KW-0732">Signal</keyword>
<reference evidence="8" key="1">
    <citation type="submission" date="2016-10" db="EMBL/GenBank/DDBJ databases">
        <authorList>
            <person name="Varghese N."/>
            <person name="Submissions S."/>
        </authorList>
    </citation>
    <scope>NUCLEOTIDE SEQUENCE [LARGE SCALE GENOMIC DNA]</scope>
    <source>
        <strain evidence="8">LMG 26416</strain>
    </source>
</reference>
<dbReference type="AlphaFoldDB" id="A0A1H7M075"/>
<comment type="subcellular location">
    <subcellularLocation>
        <location evidence="1">Cell envelope</location>
    </subcellularLocation>
</comment>
<dbReference type="PANTHER" id="PTHR30532">
    <property type="entry name" value="IRON III DICITRATE-BINDING PERIPLASMIC PROTEIN"/>
    <property type="match status" value="1"/>
</dbReference>
<evidence type="ECO:0000256" key="5">
    <source>
        <dbReference type="ARBA" id="ARBA00022729"/>
    </source>
</evidence>
<name>A0A1H7M075_9BURK</name>
<evidence type="ECO:0000256" key="4">
    <source>
        <dbReference type="ARBA" id="ARBA00022496"/>
    </source>
</evidence>
<gene>
    <name evidence="7" type="ORF">SAMN05192542_104564</name>
</gene>
<accession>A0A1H7M075</accession>
<evidence type="ECO:0000313" key="8">
    <source>
        <dbReference type="Proteomes" id="UP000199120"/>
    </source>
</evidence>
<evidence type="ECO:0000256" key="1">
    <source>
        <dbReference type="ARBA" id="ARBA00004196"/>
    </source>
</evidence>
<dbReference type="STRING" id="416943.SAMN05445871_3612"/>
<dbReference type="InterPro" id="IPR002491">
    <property type="entry name" value="ABC_transptr_periplasmic_BD"/>
</dbReference>
<dbReference type="PRINTS" id="PR01715">
    <property type="entry name" value="FERRIBNDNGPP"/>
</dbReference>
<dbReference type="Pfam" id="PF01497">
    <property type="entry name" value="Peripla_BP_2"/>
    <property type="match status" value="1"/>
</dbReference>
<dbReference type="SUPFAM" id="SSF53807">
    <property type="entry name" value="Helical backbone' metal receptor"/>
    <property type="match status" value="1"/>
</dbReference>
<dbReference type="InterPro" id="IPR051313">
    <property type="entry name" value="Bact_iron-sidero_bind"/>
</dbReference>
<keyword evidence="3" id="KW-0813">Transport</keyword>
<keyword evidence="4" id="KW-0406">Ion transport</keyword>
<dbReference type="Proteomes" id="UP000199120">
    <property type="component" value="Unassembled WGS sequence"/>
</dbReference>
<dbReference type="GO" id="GO:0030288">
    <property type="term" value="C:outer membrane-bounded periplasmic space"/>
    <property type="evidence" value="ECO:0007669"/>
    <property type="project" value="TreeGrafter"/>
</dbReference>
<dbReference type="EMBL" id="FOAJ01000004">
    <property type="protein sequence ID" value="SEL04522.1"/>
    <property type="molecule type" value="Genomic_DNA"/>
</dbReference>
<sequence>MQRRAFLLSMAAGAAALRCARPMASSSPVSSRRAGPRVVVLDWGLAETLLALGIIPAGIAEIDDYNANVVTPRIPRGVSDVGLRLAPSLEWLAQLAPDFILINSSQESQRPMLERIAPVRAFAIYTDAGSPYPRSQEVTRELGGLCGCETAAETLIADTAQTLDKNRVRLATTGARPLYVIRFFDGRHIGVYGAHSLFQHVLDAQGLVNAWHGPTDYWGIGVAPLEALAVTPEAQLLYFEPLPGGVADKLASNRLWRALPPVASGRVGALPPFWGFGMLPSARRFSDALTQALLAGAAPMGAARS</sequence>
<keyword evidence="4" id="KW-0408">Iron</keyword>
<comment type="similarity">
    <text evidence="2">Belongs to the bacterial solute-binding protein 8 family.</text>
</comment>
<evidence type="ECO:0000313" key="7">
    <source>
        <dbReference type="EMBL" id="SEL04522.1"/>
    </source>
</evidence>
<keyword evidence="4" id="KW-0410">Iron transport</keyword>
<dbReference type="CDD" id="cd01146">
    <property type="entry name" value="FhuD"/>
    <property type="match status" value="1"/>
</dbReference>
<keyword evidence="8" id="KW-1185">Reference proteome</keyword>
<evidence type="ECO:0000259" key="6">
    <source>
        <dbReference type="PROSITE" id="PS50983"/>
    </source>
</evidence>
<dbReference type="OrthoDB" id="8891185at2"/>
<dbReference type="PROSITE" id="PS50983">
    <property type="entry name" value="FE_B12_PBP"/>
    <property type="match status" value="1"/>
</dbReference>
<evidence type="ECO:0000256" key="3">
    <source>
        <dbReference type="ARBA" id="ARBA00022448"/>
    </source>
</evidence>